<dbReference type="Proteomes" id="UP000092462">
    <property type="component" value="Unassembled WGS sequence"/>
</dbReference>
<dbReference type="PANTHER" id="PTHR11662">
    <property type="entry name" value="SOLUTE CARRIER FAMILY 17"/>
    <property type="match status" value="1"/>
</dbReference>
<keyword evidence="5" id="KW-1133">Transmembrane helix</keyword>
<evidence type="ECO:0000256" key="5">
    <source>
        <dbReference type="ARBA" id="ARBA00022989"/>
    </source>
</evidence>
<evidence type="ECO:0000313" key="7">
    <source>
        <dbReference type="EnsemblMetazoa" id="PPAI004266-PA"/>
    </source>
</evidence>
<dbReference type="FunFam" id="1.20.1250.20:FF:000003">
    <property type="entry name" value="Solute carrier family 17 member 3"/>
    <property type="match status" value="1"/>
</dbReference>
<protein>
    <recommendedName>
        <fullName evidence="9">Major facilitator superfamily (MFS) profile domain-containing protein</fullName>
    </recommendedName>
</protein>
<dbReference type="VEuPathDB" id="VectorBase:PPAI004266"/>
<evidence type="ECO:0000256" key="6">
    <source>
        <dbReference type="ARBA" id="ARBA00023136"/>
    </source>
</evidence>
<evidence type="ECO:0000256" key="4">
    <source>
        <dbReference type="ARBA" id="ARBA00022847"/>
    </source>
</evidence>
<dbReference type="VEuPathDB" id="VectorBase:PPAPM1_002653"/>
<dbReference type="Gene3D" id="1.20.1250.20">
    <property type="entry name" value="MFS general substrate transporter like domains"/>
    <property type="match status" value="3"/>
</dbReference>
<comment type="subcellular location">
    <subcellularLocation>
        <location evidence="1">Membrane</location>
        <topology evidence="1">Multi-pass membrane protein</topology>
    </subcellularLocation>
</comment>
<dbReference type="PANTHER" id="PTHR11662:SF455">
    <property type="entry name" value="GH23975P"/>
    <property type="match status" value="1"/>
</dbReference>
<keyword evidence="6" id="KW-0472">Membrane</keyword>
<dbReference type="EMBL" id="AJVK01028193">
    <property type="status" value="NOT_ANNOTATED_CDS"/>
    <property type="molecule type" value="Genomic_DNA"/>
</dbReference>
<keyword evidence="2" id="KW-0813">Transport</keyword>
<dbReference type="EnsemblMetazoa" id="PPAI004266-RA">
    <property type="protein sequence ID" value="PPAI004266-PA"/>
    <property type="gene ID" value="PPAI004266"/>
</dbReference>
<proteinExistence type="predicted"/>
<evidence type="ECO:0000313" key="8">
    <source>
        <dbReference type="Proteomes" id="UP000092462"/>
    </source>
</evidence>
<evidence type="ECO:0000256" key="2">
    <source>
        <dbReference type="ARBA" id="ARBA00022448"/>
    </source>
</evidence>
<dbReference type="GO" id="GO:0015293">
    <property type="term" value="F:symporter activity"/>
    <property type="evidence" value="ECO:0007669"/>
    <property type="project" value="UniProtKB-KW"/>
</dbReference>
<dbReference type="InterPro" id="IPR036259">
    <property type="entry name" value="MFS_trans_sf"/>
</dbReference>
<evidence type="ECO:0008006" key="9">
    <source>
        <dbReference type="Google" id="ProtNLM"/>
    </source>
</evidence>
<keyword evidence="4" id="KW-0769">Symport</keyword>
<evidence type="ECO:0000256" key="3">
    <source>
        <dbReference type="ARBA" id="ARBA00022692"/>
    </source>
</evidence>
<evidence type="ECO:0000256" key="1">
    <source>
        <dbReference type="ARBA" id="ARBA00004141"/>
    </source>
</evidence>
<dbReference type="GO" id="GO:0016020">
    <property type="term" value="C:membrane"/>
    <property type="evidence" value="ECO:0007669"/>
    <property type="project" value="UniProtKB-SubCell"/>
</dbReference>
<sequence length="462" mass="51429">MSSDHEVKSRDRDAEIRSLQFVEINQNTSCRREQLEDAKIPFWKKRRYHVIVMIFFGLFNLINLRMNLSVTIVAMTQKVNETLSDGTTIEKQDFDWDSKTQGLILSSFFYGYIATQLLGGFLSAKFGGHLVFGIGLGVTSVLALLIPMAAKTHLAYTGNYLGIIGAMLLSGIVTVALGWEYVFYIFGALGCFCYICWIIIVKADPNTDPFITDAEKNYILSSLGDRTKDKNIKHPWKDILTSTAVWAVAIGNFTSMWGTLTLQTQLPTFLSDTLDYNLDVTGIIAAAPYMVIICLLFVSGFLADWFHVKGYLRTGQVRRYFNCFAFIMQMIFLLLITFTTSPVVIISSLCFAVGFGAFSWSGYAINALDLAPSHASVIKGVASTVGTLAGIISPIAAGNIVMDKSREQWRIVFYIAAGVYLAGAVFCWIFVRGNIQSWAKIDLDRLAAKKAESENERNTRNL</sequence>
<dbReference type="GO" id="GO:0006820">
    <property type="term" value="P:monoatomic anion transport"/>
    <property type="evidence" value="ECO:0007669"/>
    <property type="project" value="TreeGrafter"/>
</dbReference>
<name>A0A1B0D9F4_PHLPP</name>
<dbReference type="AlphaFoldDB" id="A0A1B0D9F4"/>
<accession>A0A1B0D9F4</accession>
<keyword evidence="3" id="KW-0812">Transmembrane</keyword>
<dbReference type="Pfam" id="PF07690">
    <property type="entry name" value="MFS_1"/>
    <property type="match status" value="1"/>
</dbReference>
<dbReference type="InterPro" id="IPR050382">
    <property type="entry name" value="MFS_Na/Anion_cotransporter"/>
</dbReference>
<keyword evidence="8" id="KW-1185">Reference proteome</keyword>
<organism evidence="7 8">
    <name type="scientific">Phlebotomus papatasi</name>
    <name type="common">Sandfly</name>
    <dbReference type="NCBI Taxonomy" id="29031"/>
    <lineage>
        <taxon>Eukaryota</taxon>
        <taxon>Metazoa</taxon>
        <taxon>Ecdysozoa</taxon>
        <taxon>Arthropoda</taxon>
        <taxon>Hexapoda</taxon>
        <taxon>Insecta</taxon>
        <taxon>Pterygota</taxon>
        <taxon>Neoptera</taxon>
        <taxon>Endopterygota</taxon>
        <taxon>Diptera</taxon>
        <taxon>Nematocera</taxon>
        <taxon>Psychodoidea</taxon>
        <taxon>Psychodidae</taxon>
        <taxon>Phlebotomus</taxon>
        <taxon>Phlebotomus</taxon>
    </lineage>
</organism>
<dbReference type="InterPro" id="IPR011701">
    <property type="entry name" value="MFS"/>
</dbReference>
<dbReference type="SUPFAM" id="SSF103473">
    <property type="entry name" value="MFS general substrate transporter"/>
    <property type="match status" value="1"/>
</dbReference>
<reference evidence="7" key="1">
    <citation type="submission" date="2022-08" db="UniProtKB">
        <authorList>
            <consortium name="EnsemblMetazoa"/>
        </authorList>
    </citation>
    <scope>IDENTIFICATION</scope>
    <source>
        <strain evidence="7">Israel</strain>
    </source>
</reference>